<dbReference type="OrthoDB" id="7722975at2759"/>
<feature type="domain" description="5'-Nucleotidase C-terminal" evidence="9">
    <location>
        <begin position="350"/>
        <end position="519"/>
    </location>
</feature>
<evidence type="ECO:0000259" key="9">
    <source>
        <dbReference type="Pfam" id="PF02872"/>
    </source>
</evidence>
<dbReference type="InterPro" id="IPR036907">
    <property type="entry name" value="5'-Nucleotdase_C_sf"/>
</dbReference>
<keyword evidence="3 7" id="KW-0732">Signal</keyword>
<feature type="domain" description="Calcineurin-like phosphoesterase" evidence="8">
    <location>
        <begin position="37"/>
        <end position="256"/>
    </location>
</feature>
<dbReference type="InterPro" id="IPR004843">
    <property type="entry name" value="Calcineurin-like_PHP"/>
</dbReference>
<evidence type="ECO:0000256" key="5">
    <source>
        <dbReference type="ARBA" id="ARBA00022801"/>
    </source>
</evidence>
<dbReference type="Pfam" id="PF02872">
    <property type="entry name" value="5_nucleotid_C"/>
    <property type="match status" value="1"/>
</dbReference>
<dbReference type="PANTHER" id="PTHR11575:SF32">
    <property type="entry name" value="APYRASE-LIKE PROTEIN"/>
    <property type="match status" value="1"/>
</dbReference>
<dbReference type="FunFam" id="3.60.21.10:FF:000020">
    <property type="entry name" value="NT5E isoform 4"/>
    <property type="match status" value="1"/>
</dbReference>
<dbReference type="Pfam" id="PF00149">
    <property type="entry name" value="Metallophos"/>
    <property type="match status" value="1"/>
</dbReference>
<keyword evidence="2" id="KW-0479">Metal-binding</keyword>
<name>A0A9J6BSC3_POLVA</name>
<reference evidence="10" key="1">
    <citation type="submission" date="2021-03" db="EMBL/GenBank/DDBJ databases">
        <title>Chromosome level genome of the anhydrobiotic midge Polypedilum vanderplanki.</title>
        <authorList>
            <person name="Yoshida Y."/>
            <person name="Kikawada T."/>
            <person name="Gusev O."/>
        </authorList>
    </citation>
    <scope>NUCLEOTIDE SEQUENCE</scope>
    <source>
        <strain evidence="10">NIAS01</strain>
        <tissue evidence="10">Whole body or cell culture</tissue>
    </source>
</reference>
<evidence type="ECO:0000313" key="11">
    <source>
        <dbReference type="Proteomes" id="UP001107558"/>
    </source>
</evidence>
<evidence type="ECO:0000259" key="8">
    <source>
        <dbReference type="Pfam" id="PF00149"/>
    </source>
</evidence>
<keyword evidence="6" id="KW-0325">Glycoprotein</keyword>
<sequence length="557" mass="62666">MKFILCSTIFILYIGSWIISSESAAVIKKNENLFPLSIIHVNDIHAKFDETNVDSTSCKEKLGQVCIGGFARVMTMVKKLKAEREAQNKNPIFLNIGDNFVGTLWYELFGWNITSTFLNILPADATTLGNHEFDRGVPEVVHFLEHLISPVVVANLDDKDEPDMANKYKKSIIIERAGRKIGLIGALVVATLEISSPGNLKILDEIESVKQEAARLKREDDVDIIIVLSHCGLVIDREMAQSGDEIDIIVGGHSHSLLYTGDNVPGPDVPADKYPIEYKHESGHKTIIVQASAYTKYLGDLTVYFDENGEIETYEGNTIFLETSIEPDPEIVEQLAPWKAAVDAIGQRKVGDIKSMLYQKDCAFGECNIGDFVCDAFINYIVTHEDYQVNDGWAYAAIAIINAGSIRNNLPPGELIFDDLFTTIPFINTLDVFELLGQDLLDALQFSGNAYRYYNFLQFSGLKVTYNISMPMNQRVISVDVLCRECEIPKYEKLDVTKYYRLIISSFFGDGGNGYLMFKNKRNTRTTKEKDIEIIEQYFKKMSPVLQKKDGRIKVLT</sequence>
<dbReference type="Gene3D" id="3.60.21.10">
    <property type="match status" value="1"/>
</dbReference>
<gene>
    <name evidence="10" type="ORF">PVAND_002836</name>
</gene>
<feature type="chain" id="PRO_5039961762" description="Apyrase" evidence="7">
    <location>
        <begin position="24"/>
        <end position="557"/>
    </location>
</feature>
<dbReference type="SUPFAM" id="SSF55816">
    <property type="entry name" value="5'-nucleotidase (syn. UDP-sugar hydrolase), C-terminal domain"/>
    <property type="match status" value="1"/>
</dbReference>
<dbReference type="InterPro" id="IPR029052">
    <property type="entry name" value="Metallo-depent_PP-like"/>
</dbReference>
<dbReference type="GO" id="GO:0000166">
    <property type="term" value="F:nucleotide binding"/>
    <property type="evidence" value="ECO:0007669"/>
    <property type="project" value="UniProtKB-KW"/>
</dbReference>
<evidence type="ECO:0000256" key="1">
    <source>
        <dbReference type="ARBA" id="ARBA00006654"/>
    </source>
</evidence>
<comment type="similarity">
    <text evidence="1 7">Belongs to the 5'-nucleotidase family.</text>
</comment>
<keyword evidence="11" id="KW-1185">Reference proteome</keyword>
<dbReference type="PRINTS" id="PR01607">
    <property type="entry name" value="APYRASEFAMLY"/>
</dbReference>
<evidence type="ECO:0000313" key="10">
    <source>
        <dbReference type="EMBL" id="KAG5672735.1"/>
    </source>
</evidence>
<accession>A0A9J6BSC3</accession>
<feature type="signal peptide" evidence="7">
    <location>
        <begin position="1"/>
        <end position="23"/>
    </location>
</feature>
<comment type="caution">
    <text evidence="10">The sequence shown here is derived from an EMBL/GenBank/DDBJ whole genome shotgun (WGS) entry which is preliminary data.</text>
</comment>
<organism evidence="10 11">
    <name type="scientific">Polypedilum vanderplanki</name>
    <name type="common">Sleeping chironomid midge</name>
    <dbReference type="NCBI Taxonomy" id="319348"/>
    <lineage>
        <taxon>Eukaryota</taxon>
        <taxon>Metazoa</taxon>
        <taxon>Ecdysozoa</taxon>
        <taxon>Arthropoda</taxon>
        <taxon>Hexapoda</taxon>
        <taxon>Insecta</taxon>
        <taxon>Pterygota</taxon>
        <taxon>Neoptera</taxon>
        <taxon>Endopterygota</taxon>
        <taxon>Diptera</taxon>
        <taxon>Nematocera</taxon>
        <taxon>Chironomoidea</taxon>
        <taxon>Chironomidae</taxon>
        <taxon>Chironominae</taxon>
        <taxon>Polypedilum</taxon>
        <taxon>Polypedilum</taxon>
    </lineage>
</organism>
<evidence type="ECO:0000256" key="4">
    <source>
        <dbReference type="ARBA" id="ARBA00022741"/>
    </source>
</evidence>
<evidence type="ECO:0000256" key="6">
    <source>
        <dbReference type="ARBA" id="ARBA00023180"/>
    </source>
</evidence>
<dbReference type="FunFam" id="3.90.780.10:FF:000001">
    <property type="entry name" value="NT5E isoform 3"/>
    <property type="match status" value="1"/>
</dbReference>
<protein>
    <recommendedName>
        <fullName evidence="12">Apyrase</fullName>
    </recommendedName>
</protein>
<dbReference type="GO" id="GO:0046872">
    <property type="term" value="F:metal ion binding"/>
    <property type="evidence" value="ECO:0007669"/>
    <property type="project" value="UniProtKB-KW"/>
</dbReference>
<evidence type="ECO:0000256" key="7">
    <source>
        <dbReference type="RuleBase" id="RU362119"/>
    </source>
</evidence>
<dbReference type="SUPFAM" id="SSF56300">
    <property type="entry name" value="Metallo-dependent phosphatases"/>
    <property type="match status" value="1"/>
</dbReference>
<dbReference type="Gene3D" id="3.90.780.10">
    <property type="entry name" value="5'-Nucleotidase, C-terminal domain"/>
    <property type="match status" value="1"/>
</dbReference>
<proteinExistence type="inferred from homology"/>
<keyword evidence="5 7" id="KW-0378">Hydrolase</keyword>
<keyword evidence="4 7" id="KW-0547">Nucleotide-binding</keyword>
<evidence type="ECO:0000256" key="3">
    <source>
        <dbReference type="ARBA" id="ARBA00022729"/>
    </source>
</evidence>
<dbReference type="Proteomes" id="UP001107558">
    <property type="component" value="Chromosome 3"/>
</dbReference>
<dbReference type="GO" id="GO:0008253">
    <property type="term" value="F:5'-nucleotidase activity"/>
    <property type="evidence" value="ECO:0007669"/>
    <property type="project" value="TreeGrafter"/>
</dbReference>
<evidence type="ECO:0008006" key="12">
    <source>
        <dbReference type="Google" id="ProtNLM"/>
    </source>
</evidence>
<dbReference type="EMBL" id="JADBJN010000003">
    <property type="protein sequence ID" value="KAG5672735.1"/>
    <property type="molecule type" value="Genomic_DNA"/>
</dbReference>
<dbReference type="InterPro" id="IPR008334">
    <property type="entry name" value="5'-Nucleotdase_C"/>
</dbReference>
<dbReference type="PANTHER" id="PTHR11575">
    <property type="entry name" value="5'-NUCLEOTIDASE-RELATED"/>
    <property type="match status" value="1"/>
</dbReference>
<evidence type="ECO:0000256" key="2">
    <source>
        <dbReference type="ARBA" id="ARBA00022723"/>
    </source>
</evidence>
<dbReference type="AlphaFoldDB" id="A0A9J6BSC3"/>
<dbReference type="CDD" id="cd07409">
    <property type="entry name" value="MPP_CD73_N"/>
    <property type="match status" value="1"/>
</dbReference>
<dbReference type="GO" id="GO:0005886">
    <property type="term" value="C:plasma membrane"/>
    <property type="evidence" value="ECO:0007669"/>
    <property type="project" value="TreeGrafter"/>
</dbReference>
<dbReference type="GO" id="GO:0006196">
    <property type="term" value="P:AMP catabolic process"/>
    <property type="evidence" value="ECO:0007669"/>
    <property type="project" value="TreeGrafter"/>
</dbReference>
<dbReference type="InterPro" id="IPR006179">
    <property type="entry name" value="5_nucleotidase/apyrase"/>
</dbReference>